<dbReference type="RefSeq" id="WP_169325863.1">
    <property type="nucleotide sequence ID" value="NZ_JABCJJ010000038.1"/>
</dbReference>
<accession>A0A7Y0M0B9</accession>
<comment type="caution">
    <text evidence="1">The sequence shown here is derived from an EMBL/GenBank/DDBJ whole genome shotgun (WGS) entry which is preliminary data.</text>
</comment>
<proteinExistence type="predicted"/>
<evidence type="ECO:0000313" key="2">
    <source>
        <dbReference type="Proteomes" id="UP000562124"/>
    </source>
</evidence>
<reference evidence="1 2" key="1">
    <citation type="submission" date="2020-04" db="EMBL/GenBank/DDBJ databases">
        <title>Sequencing and Assembly of C. fimi.</title>
        <authorList>
            <person name="Ramsey A.R."/>
        </authorList>
    </citation>
    <scope>NUCLEOTIDE SEQUENCE [LARGE SCALE GENOMIC DNA]</scope>
    <source>
        <strain evidence="1 2">SB</strain>
    </source>
</reference>
<organism evidence="1 2">
    <name type="scientific">Cellulomonas fimi</name>
    <dbReference type="NCBI Taxonomy" id="1708"/>
    <lineage>
        <taxon>Bacteria</taxon>
        <taxon>Bacillati</taxon>
        <taxon>Actinomycetota</taxon>
        <taxon>Actinomycetes</taxon>
        <taxon>Micrococcales</taxon>
        <taxon>Cellulomonadaceae</taxon>
        <taxon>Cellulomonas</taxon>
    </lineage>
</organism>
<dbReference type="EMBL" id="JABCJJ010000038">
    <property type="protein sequence ID" value="NMR21491.1"/>
    <property type="molecule type" value="Genomic_DNA"/>
</dbReference>
<name>A0A7Y0M0B9_CELFI</name>
<sequence>MTQYTVDALTQALEAAARAFIASLDGGTQPKVTAPRSLDAGTPIKFDPLYDEPPLPFKVKGTHEESLMSTVIYLGAIGRVNAEKRRGANAQEVSTYAKKAGYGRGNDVNGWNLRKGVSKEGSAITVVDGLRYLHAGTHEWVRDLASQLNIEIVGDFTPLPIPATS</sequence>
<protein>
    <submittedName>
        <fullName evidence="1">Uncharacterized protein</fullName>
    </submittedName>
</protein>
<dbReference type="Proteomes" id="UP000562124">
    <property type="component" value="Unassembled WGS sequence"/>
</dbReference>
<gene>
    <name evidence="1" type="ORF">HIR71_14915</name>
</gene>
<evidence type="ECO:0000313" key="1">
    <source>
        <dbReference type="EMBL" id="NMR21491.1"/>
    </source>
</evidence>
<keyword evidence="2" id="KW-1185">Reference proteome</keyword>
<dbReference type="AlphaFoldDB" id="A0A7Y0M0B9"/>